<evidence type="ECO:0000259" key="8">
    <source>
        <dbReference type="SMART" id="SM00387"/>
    </source>
</evidence>
<dbReference type="InterPro" id="IPR010194">
    <property type="entry name" value="Anti-sigma_F"/>
</dbReference>
<evidence type="ECO:0000256" key="6">
    <source>
        <dbReference type="ARBA" id="ARBA00022969"/>
    </source>
</evidence>
<dbReference type="AlphaFoldDB" id="A0A1B1N0F8"/>
<protein>
    <recommendedName>
        <fullName evidence="7">Anti-sigma F factor</fullName>
        <ecNumber evidence="7">2.7.11.1</ecNumber>
    </recommendedName>
    <alternativeName>
        <fullName evidence="7">Stage II sporulation protein AB</fullName>
    </alternativeName>
</protein>
<dbReference type="PANTHER" id="PTHR35526">
    <property type="entry name" value="ANTI-SIGMA-F FACTOR RSBW-RELATED"/>
    <property type="match status" value="1"/>
</dbReference>
<evidence type="ECO:0000256" key="2">
    <source>
        <dbReference type="ARBA" id="ARBA00022679"/>
    </source>
</evidence>
<dbReference type="GO" id="GO:0106310">
    <property type="term" value="F:protein serine kinase activity"/>
    <property type="evidence" value="ECO:0007669"/>
    <property type="project" value="RHEA"/>
</dbReference>
<keyword evidence="1 7" id="KW-0723">Serine/threonine-protein kinase</keyword>
<dbReference type="Pfam" id="PF13581">
    <property type="entry name" value="HATPase_c_2"/>
    <property type="match status" value="1"/>
</dbReference>
<dbReference type="RefSeq" id="WP_068696026.1">
    <property type="nucleotide sequence ID" value="NZ_CP014167.1"/>
</dbReference>
<comment type="catalytic activity">
    <reaction evidence="7">
        <text>L-threonyl-[protein] + ATP = O-phospho-L-threonyl-[protein] + ADP + H(+)</text>
        <dbReference type="Rhea" id="RHEA:46608"/>
        <dbReference type="Rhea" id="RHEA-COMP:11060"/>
        <dbReference type="Rhea" id="RHEA-COMP:11605"/>
        <dbReference type="ChEBI" id="CHEBI:15378"/>
        <dbReference type="ChEBI" id="CHEBI:30013"/>
        <dbReference type="ChEBI" id="CHEBI:30616"/>
        <dbReference type="ChEBI" id="CHEBI:61977"/>
        <dbReference type="ChEBI" id="CHEBI:456216"/>
        <dbReference type="EC" id="2.7.11.1"/>
    </reaction>
</comment>
<dbReference type="SUPFAM" id="SSF55874">
    <property type="entry name" value="ATPase domain of HSP90 chaperone/DNA topoisomerase II/histidine kinase"/>
    <property type="match status" value="1"/>
</dbReference>
<evidence type="ECO:0000256" key="4">
    <source>
        <dbReference type="ARBA" id="ARBA00022777"/>
    </source>
</evidence>
<evidence type="ECO:0000313" key="10">
    <source>
        <dbReference type="Proteomes" id="UP000092573"/>
    </source>
</evidence>
<dbReference type="GO" id="GO:0042174">
    <property type="term" value="P:negative regulation of sporulation resulting in formation of a cellular spore"/>
    <property type="evidence" value="ECO:0007669"/>
    <property type="project" value="InterPro"/>
</dbReference>
<dbReference type="GO" id="GO:0030436">
    <property type="term" value="P:asexual sporulation"/>
    <property type="evidence" value="ECO:0007669"/>
    <property type="project" value="UniProtKB-UniRule"/>
</dbReference>
<dbReference type="EC" id="2.7.11.1" evidence="7"/>
<dbReference type="Proteomes" id="UP000092573">
    <property type="component" value="Chromosome"/>
</dbReference>
<organism evidence="9 10">
    <name type="scientific">Paenibacillus yonginensis</name>
    <dbReference type="NCBI Taxonomy" id="1462996"/>
    <lineage>
        <taxon>Bacteria</taxon>
        <taxon>Bacillati</taxon>
        <taxon>Bacillota</taxon>
        <taxon>Bacilli</taxon>
        <taxon>Bacillales</taxon>
        <taxon>Paenibacillaceae</taxon>
        <taxon>Paenibacillus</taxon>
    </lineage>
</organism>
<sequence length="150" mass="16804">MSESSRNFMTLQFAAKSENESFARVTVAAFVSQLDPTMDEITDLKTVVSEAVTNCIIHGYDSDPNGIITITAEIEEDTILLTIEDKGRGIEDLELAQQPLYTSKPELERSGMGFTIMENFMDEFGVTSEMGRGTMIRMKKRIESKKALYN</sequence>
<dbReference type="InterPro" id="IPR003594">
    <property type="entry name" value="HATPase_dom"/>
</dbReference>
<dbReference type="HAMAP" id="MF_00637">
    <property type="entry name" value="Anti_sigma_F"/>
    <property type="match status" value="1"/>
</dbReference>
<keyword evidence="6 7" id="KW-0749">Sporulation</keyword>
<dbReference type="GO" id="GO:0016989">
    <property type="term" value="F:sigma factor antagonist activity"/>
    <property type="evidence" value="ECO:0007669"/>
    <property type="project" value="InterPro"/>
</dbReference>
<evidence type="ECO:0000256" key="1">
    <source>
        <dbReference type="ARBA" id="ARBA00022527"/>
    </source>
</evidence>
<dbReference type="Gene3D" id="3.30.565.10">
    <property type="entry name" value="Histidine kinase-like ATPase, C-terminal domain"/>
    <property type="match status" value="1"/>
</dbReference>
<dbReference type="SMART" id="SM00387">
    <property type="entry name" value="HATPase_c"/>
    <property type="match status" value="1"/>
</dbReference>
<dbReference type="KEGG" id="pyg:AWM70_10095"/>
<reference evidence="9 10" key="1">
    <citation type="submission" date="2016-01" db="EMBL/GenBank/DDBJ databases">
        <title>Complete Genome Sequence of Paenibacillus yonginensis DCY84, a novel Plant Growth-Promoting Bacteria with Elicitation of Induced Systemic Resistance.</title>
        <authorList>
            <person name="Kim Y.J."/>
            <person name="Yang D.C."/>
            <person name="Sukweenadhi J."/>
        </authorList>
    </citation>
    <scope>NUCLEOTIDE SEQUENCE [LARGE SCALE GENOMIC DNA]</scope>
    <source>
        <strain evidence="9 10">DCY84</strain>
    </source>
</reference>
<keyword evidence="2 7" id="KW-0808">Transferase</keyword>
<name>A0A1B1N0F8_9BACL</name>
<dbReference type="PANTHER" id="PTHR35526:SF3">
    <property type="entry name" value="ANTI-SIGMA-F FACTOR RSBW"/>
    <property type="match status" value="1"/>
</dbReference>
<dbReference type="GO" id="GO:0005524">
    <property type="term" value="F:ATP binding"/>
    <property type="evidence" value="ECO:0007669"/>
    <property type="project" value="UniProtKB-KW"/>
</dbReference>
<keyword evidence="10" id="KW-1185">Reference proteome</keyword>
<dbReference type="NCBIfam" id="TIGR01925">
    <property type="entry name" value="spIIAB"/>
    <property type="match status" value="1"/>
</dbReference>
<evidence type="ECO:0000256" key="7">
    <source>
        <dbReference type="HAMAP-Rule" id="MF_00637"/>
    </source>
</evidence>
<proteinExistence type="inferred from homology"/>
<feature type="domain" description="Histidine kinase/HSP90-like ATPase" evidence="8">
    <location>
        <begin position="39"/>
        <end position="144"/>
    </location>
</feature>
<dbReference type="STRING" id="1462996.AWM70_10095"/>
<evidence type="ECO:0000256" key="3">
    <source>
        <dbReference type="ARBA" id="ARBA00022741"/>
    </source>
</evidence>
<keyword evidence="3 7" id="KW-0547">Nucleotide-binding</keyword>
<gene>
    <name evidence="7" type="primary">spoIIAB</name>
    <name evidence="9" type="ORF">AWM70_10095</name>
</gene>
<accession>A0A1B1N0F8</accession>
<comment type="similarity">
    <text evidence="7">Belongs to the anti-sigma-factor family.</text>
</comment>
<evidence type="ECO:0000256" key="5">
    <source>
        <dbReference type="ARBA" id="ARBA00022840"/>
    </source>
</evidence>
<dbReference type="GO" id="GO:0004674">
    <property type="term" value="F:protein serine/threonine kinase activity"/>
    <property type="evidence" value="ECO:0007669"/>
    <property type="project" value="UniProtKB-KW"/>
</dbReference>
<dbReference type="EMBL" id="CP014167">
    <property type="protein sequence ID" value="ANS74905.1"/>
    <property type="molecule type" value="Genomic_DNA"/>
</dbReference>
<comment type="function">
    <text evidence="7">Binds to sigma F and blocks its ability to form an RNA polymerase holoenzyme (E-sigma F). Phosphorylates SpoIIAA on a serine residue. This phosphorylation may enable SpoIIAA to act as an anti-anti-sigma factor that counteracts SpoIIAB and thus releases sigma F from inhibition.</text>
</comment>
<dbReference type="InterPro" id="IPR050267">
    <property type="entry name" value="Anti-sigma-factor_SerPK"/>
</dbReference>
<comment type="catalytic activity">
    <reaction evidence="7">
        <text>L-seryl-[protein] + ATP = O-phospho-L-seryl-[protein] + ADP + H(+)</text>
        <dbReference type="Rhea" id="RHEA:17989"/>
        <dbReference type="Rhea" id="RHEA-COMP:9863"/>
        <dbReference type="Rhea" id="RHEA-COMP:11604"/>
        <dbReference type="ChEBI" id="CHEBI:15378"/>
        <dbReference type="ChEBI" id="CHEBI:29999"/>
        <dbReference type="ChEBI" id="CHEBI:30616"/>
        <dbReference type="ChEBI" id="CHEBI:83421"/>
        <dbReference type="ChEBI" id="CHEBI:456216"/>
        <dbReference type="EC" id="2.7.11.1"/>
    </reaction>
</comment>
<evidence type="ECO:0000313" key="9">
    <source>
        <dbReference type="EMBL" id="ANS74905.1"/>
    </source>
</evidence>
<keyword evidence="5 7" id="KW-0067">ATP-binding</keyword>
<keyword evidence="4 7" id="KW-0418">Kinase</keyword>
<dbReference type="OrthoDB" id="9768808at2"/>
<dbReference type="GO" id="GO:0030435">
    <property type="term" value="P:sporulation resulting in formation of a cellular spore"/>
    <property type="evidence" value="ECO:0007669"/>
    <property type="project" value="UniProtKB-KW"/>
</dbReference>
<dbReference type="InterPro" id="IPR036890">
    <property type="entry name" value="HATPase_C_sf"/>
</dbReference>